<gene>
    <name evidence="4" type="ORF">Cme02nite_06960</name>
</gene>
<dbReference type="SUPFAM" id="SSF51556">
    <property type="entry name" value="Metallo-dependent hydrolases"/>
    <property type="match status" value="1"/>
</dbReference>
<accession>A0A8J3PD64</accession>
<dbReference type="PANTHER" id="PTHR43569">
    <property type="entry name" value="AMIDOHYDROLASE"/>
    <property type="match status" value="1"/>
</dbReference>
<comment type="caution">
    <text evidence="4">The sequence shown here is derived from an EMBL/GenBank/DDBJ whole genome shotgun (WGS) entry which is preliminary data.</text>
</comment>
<protein>
    <recommendedName>
        <fullName evidence="3">Amidohydrolase-related domain-containing protein</fullName>
    </recommendedName>
</protein>
<evidence type="ECO:0000256" key="2">
    <source>
        <dbReference type="SAM" id="MobiDB-lite"/>
    </source>
</evidence>
<proteinExistence type="inferred from homology"/>
<evidence type="ECO:0000313" key="4">
    <source>
        <dbReference type="EMBL" id="GIG12364.1"/>
    </source>
</evidence>
<feature type="compositionally biased region" description="Low complexity" evidence="2">
    <location>
        <begin position="76"/>
        <end position="90"/>
    </location>
</feature>
<evidence type="ECO:0000259" key="3">
    <source>
        <dbReference type="Pfam" id="PF04909"/>
    </source>
</evidence>
<keyword evidence="5" id="KW-1185">Reference proteome</keyword>
<organism evidence="4 5">
    <name type="scientific">Catellatospora methionotrophica</name>
    <dbReference type="NCBI Taxonomy" id="121620"/>
    <lineage>
        <taxon>Bacteria</taxon>
        <taxon>Bacillati</taxon>
        <taxon>Actinomycetota</taxon>
        <taxon>Actinomycetes</taxon>
        <taxon>Micromonosporales</taxon>
        <taxon>Micromonosporaceae</taxon>
        <taxon>Catellatospora</taxon>
    </lineage>
</organism>
<dbReference type="InterPro" id="IPR052350">
    <property type="entry name" value="Metallo-dep_Lactonases"/>
</dbReference>
<comment type="similarity">
    <text evidence="1">Belongs to the metallo-dependent hydrolases superfamily.</text>
</comment>
<dbReference type="InterPro" id="IPR006680">
    <property type="entry name" value="Amidohydro-rel"/>
</dbReference>
<evidence type="ECO:0000256" key="1">
    <source>
        <dbReference type="ARBA" id="ARBA00038310"/>
    </source>
</evidence>
<dbReference type="EMBL" id="BONJ01000001">
    <property type="protein sequence ID" value="GIG12364.1"/>
    <property type="molecule type" value="Genomic_DNA"/>
</dbReference>
<feature type="domain" description="Amidohydrolase-related" evidence="3">
    <location>
        <begin position="2"/>
        <end position="301"/>
    </location>
</feature>
<dbReference type="Gene3D" id="3.20.20.140">
    <property type="entry name" value="Metal-dependent hydrolases"/>
    <property type="match status" value="1"/>
</dbReference>
<name>A0A8J3PD64_9ACTN</name>
<dbReference type="PANTHER" id="PTHR43569:SF2">
    <property type="entry name" value="AMIDOHYDROLASE-RELATED DOMAIN-CONTAINING PROTEIN"/>
    <property type="match status" value="1"/>
</dbReference>
<sequence length="302" mass="32336">MDCNVHLWDQRDDPVGWLADRTAVRDLLGDYDSLPEVYPLADYRAETAAYPVRGVVWSDAGSADPLHAAAWVQRQADGQAPGAAEPPATGARRDTAGPGLDVLLVTLADPASAGWPGFLRSFAELPAAAGVRIRLVSGLGGGTVLAGDAVAHLRLMAEHGLTLTVEATADQLGEVARLARELPEVRVVLDHFGWPTDLTAAGSRAHAARLAEVAAAPNTATRVDALGTIFGDWTADRVRPWLLGALDAFGPSRCMLGSDLPIERLRGGFTHLYDAYEQVFTGCTEPEREDLWHDTARRWYGG</sequence>
<dbReference type="InterPro" id="IPR032466">
    <property type="entry name" value="Metal_Hydrolase"/>
</dbReference>
<feature type="region of interest" description="Disordered" evidence="2">
    <location>
        <begin position="75"/>
        <end position="95"/>
    </location>
</feature>
<dbReference type="AlphaFoldDB" id="A0A8J3PD64"/>
<dbReference type="Proteomes" id="UP000660339">
    <property type="component" value="Unassembled WGS sequence"/>
</dbReference>
<dbReference type="Pfam" id="PF04909">
    <property type="entry name" value="Amidohydro_2"/>
    <property type="match status" value="1"/>
</dbReference>
<reference evidence="4" key="1">
    <citation type="submission" date="2021-01" db="EMBL/GenBank/DDBJ databases">
        <title>Whole genome shotgun sequence of Catellatospora methionotrophica NBRC 14553.</title>
        <authorList>
            <person name="Komaki H."/>
            <person name="Tamura T."/>
        </authorList>
    </citation>
    <scope>NUCLEOTIDE SEQUENCE</scope>
    <source>
        <strain evidence="4">NBRC 14553</strain>
    </source>
</reference>
<dbReference type="GO" id="GO:0016787">
    <property type="term" value="F:hydrolase activity"/>
    <property type="evidence" value="ECO:0007669"/>
    <property type="project" value="InterPro"/>
</dbReference>
<evidence type="ECO:0000313" key="5">
    <source>
        <dbReference type="Proteomes" id="UP000660339"/>
    </source>
</evidence>